<dbReference type="Gene3D" id="3.30.40.10">
    <property type="entry name" value="Zinc/RING finger domain, C3HC4 (zinc finger)"/>
    <property type="match status" value="1"/>
</dbReference>
<gene>
    <name evidence="4" type="ORF">HK097_000232</name>
</gene>
<dbReference type="SUPFAM" id="SSF57850">
    <property type="entry name" value="RING/U-box"/>
    <property type="match status" value="1"/>
</dbReference>
<keyword evidence="1" id="KW-0479">Metal-binding</keyword>
<feature type="region of interest" description="Disordered" evidence="2">
    <location>
        <begin position="41"/>
        <end position="66"/>
    </location>
</feature>
<sequence length="189" mass="20484">MRQQKISEAQKADAERAQQATEEAARQAELLYFERTQTNFNAEKSGGRGTPPVIEGNGPTSPTVDVGENGVKTTGLPSFWVPSLTPAAAPDIIKTPKTETMCTASEQLHPVTIRKLISVKFTEPKGTKGEYVCPSCTKTFTNGSKIVVVKGCGHAICKECCSKFVKPSEKCMVCEKKCSDKDLINLRGE</sequence>
<keyword evidence="1" id="KW-0862">Zinc</keyword>
<accession>A0AAD5S715</accession>
<comment type="caution">
    <text evidence="4">The sequence shown here is derived from an EMBL/GenBank/DDBJ whole genome shotgun (WGS) entry which is preliminary data.</text>
</comment>
<feature type="region of interest" description="Disordered" evidence="2">
    <location>
        <begin position="1"/>
        <end position="24"/>
    </location>
</feature>
<dbReference type="GO" id="GO:0061630">
    <property type="term" value="F:ubiquitin protein ligase activity"/>
    <property type="evidence" value="ECO:0007669"/>
    <property type="project" value="InterPro"/>
</dbReference>
<feature type="non-terminal residue" evidence="4">
    <location>
        <position position="1"/>
    </location>
</feature>
<dbReference type="GO" id="GO:0005634">
    <property type="term" value="C:nucleus"/>
    <property type="evidence" value="ECO:0007669"/>
    <property type="project" value="TreeGrafter"/>
</dbReference>
<keyword evidence="5" id="KW-1185">Reference proteome</keyword>
<dbReference type="PANTHER" id="PTHR13063:SF10">
    <property type="entry name" value="NITRIC OXIDE SYNTHASE-INTERACTING PROTEIN"/>
    <property type="match status" value="1"/>
</dbReference>
<dbReference type="InterPro" id="IPR001841">
    <property type="entry name" value="Znf_RING"/>
</dbReference>
<keyword evidence="1" id="KW-0863">Zinc-finger</keyword>
<dbReference type="GO" id="GO:0008270">
    <property type="term" value="F:zinc ion binding"/>
    <property type="evidence" value="ECO:0007669"/>
    <property type="project" value="UniProtKB-KW"/>
</dbReference>
<dbReference type="InterPro" id="IPR016818">
    <property type="entry name" value="NOSIP"/>
</dbReference>
<feature type="domain" description="RING-type" evidence="3">
    <location>
        <begin position="133"/>
        <end position="175"/>
    </location>
</feature>
<proteinExistence type="predicted"/>
<reference evidence="4" key="1">
    <citation type="submission" date="2020-05" db="EMBL/GenBank/DDBJ databases">
        <title>Phylogenomic resolution of chytrid fungi.</title>
        <authorList>
            <person name="Stajich J.E."/>
            <person name="Amses K."/>
            <person name="Simmons R."/>
            <person name="Seto K."/>
            <person name="Myers J."/>
            <person name="Bonds A."/>
            <person name="Quandt C.A."/>
            <person name="Barry K."/>
            <person name="Liu P."/>
            <person name="Grigoriev I."/>
            <person name="Longcore J.E."/>
            <person name="James T.Y."/>
        </authorList>
    </citation>
    <scope>NUCLEOTIDE SEQUENCE</scope>
    <source>
        <strain evidence="4">JEL0318</strain>
    </source>
</reference>
<dbReference type="PANTHER" id="PTHR13063">
    <property type="entry name" value="ENOS INTERACTING PROTEIN"/>
    <property type="match status" value="1"/>
</dbReference>
<name>A0AAD5S715_9FUNG</name>
<evidence type="ECO:0000256" key="1">
    <source>
        <dbReference type="PROSITE-ProRule" id="PRU00175"/>
    </source>
</evidence>
<dbReference type="Proteomes" id="UP001212841">
    <property type="component" value="Unassembled WGS sequence"/>
</dbReference>
<dbReference type="AlphaFoldDB" id="A0AAD5S715"/>
<evidence type="ECO:0000256" key="2">
    <source>
        <dbReference type="SAM" id="MobiDB-lite"/>
    </source>
</evidence>
<organism evidence="4 5">
    <name type="scientific">Rhizophlyctis rosea</name>
    <dbReference type="NCBI Taxonomy" id="64517"/>
    <lineage>
        <taxon>Eukaryota</taxon>
        <taxon>Fungi</taxon>
        <taxon>Fungi incertae sedis</taxon>
        <taxon>Chytridiomycota</taxon>
        <taxon>Chytridiomycota incertae sedis</taxon>
        <taxon>Chytridiomycetes</taxon>
        <taxon>Rhizophlyctidales</taxon>
        <taxon>Rhizophlyctidaceae</taxon>
        <taxon>Rhizophlyctis</taxon>
    </lineage>
</organism>
<evidence type="ECO:0000313" key="4">
    <source>
        <dbReference type="EMBL" id="KAJ3047101.1"/>
    </source>
</evidence>
<dbReference type="PROSITE" id="PS50089">
    <property type="entry name" value="ZF_RING_2"/>
    <property type="match status" value="1"/>
</dbReference>
<evidence type="ECO:0000313" key="5">
    <source>
        <dbReference type="Proteomes" id="UP001212841"/>
    </source>
</evidence>
<dbReference type="EMBL" id="JADGJD010001027">
    <property type="protein sequence ID" value="KAJ3047101.1"/>
    <property type="molecule type" value="Genomic_DNA"/>
</dbReference>
<dbReference type="InterPro" id="IPR013083">
    <property type="entry name" value="Znf_RING/FYVE/PHD"/>
</dbReference>
<evidence type="ECO:0000259" key="3">
    <source>
        <dbReference type="PROSITE" id="PS50089"/>
    </source>
</evidence>
<protein>
    <recommendedName>
        <fullName evidence="3">RING-type domain-containing protein</fullName>
    </recommendedName>
</protein>